<keyword evidence="2" id="KW-1185">Reference proteome</keyword>
<evidence type="ECO:0000313" key="1">
    <source>
        <dbReference type="EMBL" id="GIY45373.1"/>
    </source>
</evidence>
<comment type="caution">
    <text evidence="1">The sequence shown here is derived from an EMBL/GenBank/DDBJ whole genome shotgun (WGS) entry which is preliminary data.</text>
</comment>
<evidence type="ECO:0000313" key="2">
    <source>
        <dbReference type="Proteomes" id="UP001054837"/>
    </source>
</evidence>
<accession>A0AAV4TFK2</accession>
<proteinExistence type="predicted"/>
<name>A0AAV4TFK2_9ARAC</name>
<sequence>MGLTKINQRTMRYLERHFDGIQIVLSLVQIHWELSKQFPLPSCETSEICLTSPKFNLDSFKCSGSFEKLQGFRIEVQQRLILQVSVVGIELEGSSLASFAYTQVFGSVPHVLPNLLKRVSKLANSEPLRAFKASALFK</sequence>
<dbReference type="AlphaFoldDB" id="A0AAV4TFK2"/>
<gene>
    <name evidence="1" type="ORF">CDAR_482331</name>
</gene>
<reference evidence="1 2" key="1">
    <citation type="submission" date="2021-06" db="EMBL/GenBank/DDBJ databases">
        <title>Caerostris darwini draft genome.</title>
        <authorList>
            <person name="Kono N."/>
            <person name="Arakawa K."/>
        </authorList>
    </citation>
    <scope>NUCLEOTIDE SEQUENCE [LARGE SCALE GENOMIC DNA]</scope>
</reference>
<organism evidence="1 2">
    <name type="scientific">Caerostris darwini</name>
    <dbReference type="NCBI Taxonomy" id="1538125"/>
    <lineage>
        <taxon>Eukaryota</taxon>
        <taxon>Metazoa</taxon>
        <taxon>Ecdysozoa</taxon>
        <taxon>Arthropoda</taxon>
        <taxon>Chelicerata</taxon>
        <taxon>Arachnida</taxon>
        <taxon>Araneae</taxon>
        <taxon>Araneomorphae</taxon>
        <taxon>Entelegynae</taxon>
        <taxon>Araneoidea</taxon>
        <taxon>Araneidae</taxon>
        <taxon>Caerostris</taxon>
    </lineage>
</organism>
<dbReference type="Proteomes" id="UP001054837">
    <property type="component" value="Unassembled WGS sequence"/>
</dbReference>
<dbReference type="EMBL" id="BPLQ01009615">
    <property type="protein sequence ID" value="GIY45373.1"/>
    <property type="molecule type" value="Genomic_DNA"/>
</dbReference>
<protein>
    <submittedName>
        <fullName evidence="1">Uncharacterized protein</fullName>
    </submittedName>
</protein>